<dbReference type="EMBL" id="ATHL01000086">
    <property type="protein sequence ID" value="EQB13747.1"/>
    <property type="molecule type" value="Genomic_DNA"/>
</dbReference>
<evidence type="ECO:0000256" key="1">
    <source>
        <dbReference type="ARBA" id="ARBA00004651"/>
    </source>
</evidence>
<evidence type="ECO:0000256" key="3">
    <source>
        <dbReference type="ARBA" id="ARBA00022475"/>
    </source>
</evidence>
<reference evidence="8 9" key="1">
    <citation type="journal article" date="2013" name="Genome Announc.">
        <title>Genome Sequence of Novosphingobium lindaniclasticum LE124T, Isolated from a Hexachlorocyclohexane Dumpsite.</title>
        <authorList>
            <person name="Saxena A."/>
            <person name="Nayyar N."/>
            <person name="Sangwan N."/>
            <person name="Kumari R."/>
            <person name="Khurana J.P."/>
            <person name="Lal R."/>
        </authorList>
    </citation>
    <scope>NUCLEOTIDE SEQUENCE [LARGE SCALE GENOMIC DNA]</scope>
    <source>
        <strain evidence="8 9">LE124</strain>
    </source>
</reference>
<evidence type="ECO:0000256" key="7">
    <source>
        <dbReference type="SAM" id="Phobius"/>
    </source>
</evidence>
<keyword evidence="3" id="KW-1003">Cell membrane</keyword>
<name>T0HL69_9SPHN</name>
<feature type="transmembrane region" description="Helical" evidence="7">
    <location>
        <begin position="59"/>
        <end position="77"/>
    </location>
</feature>
<accession>T0HL69</accession>
<comment type="caution">
    <text evidence="8">The sequence shown here is derived from an EMBL/GenBank/DDBJ whole genome shotgun (WGS) entry which is preliminary data.</text>
</comment>
<sequence>MINIITAIISGLVIGVLARFFYPGAVDMGWIATILLGIGGSLVAGLVTTRGQGDFQRGGCLASIIGAIVLIFLGRLLNISF</sequence>
<dbReference type="PANTHER" id="PTHR33884">
    <property type="entry name" value="UPF0410 PROTEIN YMGE"/>
    <property type="match status" value="1"/>
</dbReference>
<proteinExistence type="inferred from homology"/>
<dbReference type="PATRIC" id="fig|1096930.3.peg.2749"/>
<keyword evidence="4 7" id="KW-0812">Transmembrane</keyword>
<dbReference type="InterPro" id="IPR007341">
    <property type="entry name" value="Transgly_assoc"/>
</dbReference>
<evidence type="ECO:0000256" key="5">
    <source>
        <dbReference type="ARBA" id="ARBA00022989"/>
    </source>
</evidence>
<evidence type="ECO:0000313" key="9">
    <source>
        <dbReference type="Proteomes" id="UP000015527"/>
    </source>
</evidence>
<dbReference type="Pfam" id="PF04226">
    <property type="entry name" value="Transgly_assoc"/>
    <property type="match status" value="1"/>
</dbReference>
<dbReference type="OrthoDB" id="9342801at2"/>
<dbReference type="Proteomes" id="UP000015527">
    <property type="component" value="Unassembled WGS sequence"/>
</dbReference>
<evidence type="ECO:0000313" key="8">
    <source>
        <dbReference type="EMBL" id="EQB13747.1"/>
    </source>
</evidence>
<keyword evidence="5 7" id="KW-1133">Transmembrane helix</keyword>
<comment type="similarity">
    <text evidence="2">Belongs to the UPF0410 family.</text>
</comment>
<keyword evidence="9" id="KW-1185">Reference proteome</keyword>
<evidence type="ECO:0000256" key="2">
    <source>
        <dbReference type="ARBA" id="ARBA00011006"/>
    </source>
</evidence>
<evidence type="ECO:0000256" key="4">
    <source>
        <dbReference type="ARBA" id="ARBA00022692"/>
    </source>
</evidence>
<gene>
    <name evidence="8" type="ORF">L284_13820</name>
</gene>
<dbReference type="eggNOG" id="COG2261">
    <property type="taxonomic scope" value="Bacteria"/>
</dbReference>
<protein>
    <submittedName>
        <fullName evidence="8">Signal peptide protein</fullName>
    </submittedName>
</protein>
<feature type="transmembrane region" description="Helical" evidence="7">
    <location>
        <begin position="28"/>
        <end position="47"/>
    </location>
</feature>
<dbReference type="AlphaFoldDB" id="T0HL69"/>
<evidence type="ECO:0000256" key="6">
    <source>
        <dbReference type="ARBA" id="ARBA00023136"/>
    </source>
</evidence>
<dbReference type="PANTHER" id="PTHR33884:SF3">
    <property type="entry name" value="UPF0410 PROTEIN YMGE"/>
    <property type="match status" value="1"/>
</dbReference>
<keyword evidence="6 7" id="KW-0472">Membrane</keyword>
<organism evidence="8 9">
    <name type="scientific">Novosphingobium lindaniclasticum LE124</name>
    <dbReference type="NCBI Taxonomy" id="1096930"/>
    <lineage>
        <taxon>Bacteria</taxon>
        <taxon>Pseudomonadati</taxon>
        <taxon>Pseudomonadota</taxon>
        <taxon>Alphaproteobacteria</taxon>
        <taxon>Sphingomonadales</taxon>
        <taxon>Sphingomonadaceae</taxon>
        <taxon>Novosphingobium</taxon>
    </lineage>
</organism>
<comment type="subcellular location">
    <subcellularLocation>
        <location evidence="1">Cell membrane</location>
        <topology evidence="1">Multi-pass membrane protein</topology>
    </subcellularLocation>
</comment>
<dbReference type="RefSeq" id="WP_021234591.1">
    <property type="nucleotide sequence ID" value="NZ_ATHL01000086.1"/>
</dbReference>
<dbReference type="GO" id="GO:0005886">
    <property type="term" value="C:plasma membrane"/>
    <property type="evidence" value="ECO:0007669"/>
    <property type="project" value="UniProtKB-SubCell"/>
</dbReference>